<evidence type="ECO:0000256" key="2">
    <source>
        <dbReference type="ARBA" id="ARBA00022857"/>
    </source>
</evidence>
<evidence type="ECO:0000256" key="1">
    <source>
        <dbReference type="ARBA" id="ARBA00022516"/>
    </source>
</evidence>
<name>A0A067N108_BOTB1</name>
<dbReference type="InterPro" id="IPR051593">
    <property type="entry name" value="Ergosterol_Biosynth_ERG27"/>
</dbReference>
<dbReference type="EMBL" id="KL198017">
    <property type="protein sequence ID" value="KDQ20640.1"/>
    <property type="molecule type" value="Genomic_DNA"/>
</dbReference>
<dbReference type="InParanoid" id="A0A067N108"/>
<dbReference type="GO" id="GO:0005741">
    <property type="term" value="C:mitochondrial outer membrane"/>
    <property type="evidence" value="ECO:0007669"/>
    <property type="project" value="TreeGrafter"/>
</dbReference>
<dbReference type="InterPro" id="IPR036291">
    <property type="entry name" value="NAD(P)-bd_dom_sf"/>
</dbReference>
<keyword evidence="5" id="KW-0443">Lipid metabolism</keyword>
<accession>A0A067N108</accession>
<organism evidence="7 8">
    <name type="scientific">Botryobasidium botryosum (strain FD-172 SS1)</name>
    <dbReference type="NCBI Taxonomy" id="930990"/>
    <lineage>
        <taxon>Eukaryota</taxon>
        <taxon>Fungi</taxon>
        <taxon>Dikarya</taxon>
        <taxon>Basidiomycota</taxon>
        <taxon>Agaricomycotina</taxon>
        <taxon>Agaricomycetes</taxon>
        <taxon>Cantharellales</taxon>
        <taxon>Botryobasidiaceae</taxon>
        <taxon>Botryobasidium</taxon>
    </lineage>
</organism>
<dbReference type="GO" id="GO:0006694">
    <property type="term" value="P:steroid biosynthetic process"/>
    <property type="evidence" value="ECO:0007669"/>
    <property type="project" value="UniProtKB-KW"/>
</dbReference>
<dbReference type="Proteomes" id="UP000027195">
    <property type="component" value="Unassembled WGS sequence"/>
</dbReference>
<keyword evidence="8" id="KW-1185">Reference proteome</keyword>
<dbReference type="GO" id="GO:0000253">
    <property type="term" value="F:3-beta-hydroxysteroid 3-dehydrogenase (NADP+) activity"/>
    <property type="evidence" value="ECO:0007669"/>
    <property type="project" value="TreeGrafter"/>
</dbReference>
<proteinExistence type="inferred from homology"/>
<dbReference type="Gene3D" id="3.40.50.720">
    <property type="entry name" value="NAD(P)-binding Rossmann-like Domain"/>
    <property type="match status" value="1"/>
</dbReference>
<keyword evidence="4" id="KW-0560">Oxidoreductase</keyword>
<dbReference type="PANTHER" id="PTHR43647">
    <property type="entry name" value="DEHYDROGENASE"/>
    <property type="match status" value="1"/>
</dbReference>
<evidence type="ECO:0008006" key="9">
    <source>
        <dbReference type="Google" id="ProtNLM"/>
    </source>
</evidence>
<sequence length="391" mass="43712">MAAPRSIIIVTGANSGVGFGICQRLLAQLSCPSPSDALPQPALTSSSASSPSPFVPCSALTLIFACRSRSRAEDARTKLLDLLEAELELQRTQDGYDGHGDKFKKNLVIDIAVLDLASVESTFNFCDHILQTYPYITHLISNAGVSPLAGYNWPLAIYRLTVNYVDALTHPDFYKQHKGLMTDDRLGWTWQCNVFGHYIIARNLAPLFARVPQPLQPARVLWTSSFHMDAKKFDLQDLQLTRSPVSYELSKYQIDLIAYTLTNRTESANVRHFIVHPAITATDIVPLNWLMTYLKLLAMYLARLLGSPHHPIKPFYGAIAACHLALVSLFFVPPPSEPVKYGSRVVGLWGEPYVGVDPIPEWSDERKMDGEKLVGKLEELRVTYERRRAAQ</sequence>
<evidence type="ECO:0000256" key="5">
    <source>
        <dbReference type="ARBA" id="ARBA00023098"/>
    </source>
</evidence>
<evidence type="ECO:0000256" key="3">
    <source>
        <dbReference type="ARBA" id="ARBA00022955"/>
    </source>
</evidence>
<dbReference type="AlphaFoldDB" id="A0A067N108"/>
<evidence type="ECO:0000256" key="4">
    <source>
        <dbReference type="ARBA" id="ARBA00023002"/>
    </source>
</evidence>
<dbReference type="GO" id="GO:0005811">
    <property type="term" value="C:lipid droplet"/>
    <property type="evidence" value="ECO:0007669"/>
    <property type="project" value="TreeGrafter"/>
</dbReference>
<dbReference type="GO" id="GO:0005789">
    <property type="term" value="C:endoplasmic reticulum membrane"/>
    <property type="evidence" value="ECO:0007669"/>
    <property type="project" value="TreeGrafter"/>
</dbReference>
<keyword evidence="3" id="KW-0752">Steroid biosynthesis</keyword>
<dbReference type="FunCoup" id="A0A067N108">
    <property type="interactions" value="64"/>
</dbReference>
<dbReference type="OrthoDB" id="9989144at2759"/>
<keyword evidence="1" id="KW-0444">Lipid biosynthesis</keyword>
<protein>
    <recommendedName>
        <fullName evidence="9">3-keto sterol reductase</fullName>
    </recommendedName>
</protein>
<reference evidence="8" key="1">
    <citation type="journal article" date="2014" name="Proc. Natl. Acad. Sci. U.S.A.">
        <title>Extensive sampling of basidiomycete genomes demonstrates inadequacy of the white-rot/brown-rot paradigm for wood decay fungi.</title>
        <authorList>
            <person name="Riley R."/>
            <person name="Salamov A.A."/>
            <person name="Brown D.W."/>
            <person name="Nagy L.G."/>
            <person name="Floudas D."/>
            <person name="Held B.W."/>
            <person name="Levasseur A."/>
            <person name="Lombard V."/>
            <person name="Morin E."/>
            <person name="Otillar R."/>
            <person name="Lindquist E.A."/>
            <person name="Sun H."/>
            <person name="LaButti K.M."/>
            <person name="Schmutz J."/>
            <person name="Jabbour D."/>
            <person name="Luo H."/>
            <person name="Baker S.E."/>
            <person name="Pisabarro A.G."/>
            <person name="Walton J.D."/>
            <person name="Blanchette R.A."/>
            <person name="Henrissat B."/>
            <person name="Martin F."/>
            <person name="Cullen D."/>
            <person name="Hibbett D.S."/>
            <person name="Grigoriev I.V."/>
        </authorList>
    </citation>
    <scope>NUCLEOTIDE SEQUENCE [LARGE SCALE GENOMIC DNA]</scope>
    <source>
        <strain evidence="8">FD-172 SS1</strain>
    </source>
</reference>
<evidence type="ECO:0000313" key="8">
    <source>
        <dbReference type="Proteomes" id="UP000027195"/>
    </source>
</evidence>
<dbReference type="PANTHER" id="PTHR43647:SF1">
    <property type="entry name" value="3-KETO-STEROID REDUCTASE ERG27"/>
    <property type="match status" value="1"/>
</dbReference>
<keyword evidence="2" id="KW-0521">NADP</keyword>
<comment type="similarity">
    <text evidence="6">Belongs to the short-chain dehydrogenases/reductases (SDR) family. ERG27 subfamily.</text>
</comment>
<evidence type="ECO:0000256" key="6">
    <source>
        <dbReference type="ARBA" id="ARBA00023593"/>
    </source>
</evidence>
<evidence type="ECO:0000313" key="7">
    <source>
        <dbReference type="EMBL" id="KDQ20640.1"/>
    </source>
</evidence>
<dbReference type="SUPFAM" id="SSF51735">
    <property type="entry name" value="NAD(P)-binding Rossmann-fold domains"/>
    <property type="match status" value="1"/>
</dbReference>
<dbReference type="HOGENOM" id="CLU_029944_1_0_1"/>
<gene>
    <name evidence="7" type="ORF">BOTBODRAFT_100506</name>
</gene>
<dbReference type="STRING" id="930990.A0A067N108"/>